<name>A0A290MWV5_CAUVI</name>
<organism evidence="2 3">
    <name type="scientific">Caulobacter vibrioides</name>
    <name type="common">Caulobacter crescentus</name>
    <dbReference type="NCBI Taxonomy" id="155892"/>
    <lineage>
        <taxon>Bacteria</taxon>
        <taxon>Pseudomonadati</taxon>
        <taxon>Pseudomonadota</taxon>
        <taxon>Alphaproteobacteria</taxon>
        <taxon>Caulobacterales</taxon>
        <taxon>Caulobacteraceae</taxon>
        <taxon>Caulobacter</taxon>
    </lineage>
</organism>
<feature type="region of interest" description="Disordered" evidence="1">
    <location>
        <begin position="59"/>
        <end position="98"/>
    </location>
</feature>
<evidence type="ECO:0000256" key="1">
    <source>
        <dbReference type="SAM" id="MobiDB-lite"/>
    </source>
</evidence>
<evidence type="ECO:0000313" key="2">
    <source>
        <dbReference type="EMBL" id="ATC34363.1"/>
    </source>
</evidence>
<dbReference type="Proteomes" id="UP000217311">
    <property type="component" value="Chromosome"/>
</dbReference>
<reference evidence="3" key="1">
    <citation type="submission" date="2017-09" db="EMBL/GenBank/DDBJ databases">
        <title>Genome evolution observed in wild isolates of Caulobacter crescentus.</title>
        <authorList>
            <person name="Ely B."/>
            <person name="Wilson K."/>
            <person name="Scott D."/>
        </authorList>
    </citation>
    <scope>NUCLEOTIDE SEQUENCE [LARGE SCALE GENOMIC DNA]</scope>
    <source>
        <strain evidence="3">CB13b1a</strain>
    </source>
</reference>
<sequence>MTQTTSETWCARMQAKLMAAIDAAWALIEASDDPAVLRKARDRVKACGEMAANVRKIAAMSGPRRPAPRADGAAAAPGSDSAPARQLDRLRGGGRGRL</sequence>
<gene>
    <name evidence="2" type="ORF">CA606_19615</name>
</gene>
<protein>
    <submittedName>
        <fullName evidence="2">Uncharacterized protein</fullName>
    </submittedName>
</protein>
<proteinExistence type="predicted"/>
<dbReference type="AlphaFoldDB" id="A0A290MWV5"/>
<dbReference type="EMBL" id="CP023315">
    <property type="protein sequence ID" value="ATC34363.1"/>
    <property type="molecule type" value="Genomic_DNA"/>
</dbReference>
<evidence type="ECO:0000313" key="3">
    <source>
        <dbReference type="Proteomes" id="UP000217311"/>
    </source>
</evidence>
<feature type="compositionally biased region" description="Low complexity" evidence="1">
    <location>
        <begin position="61"/>
        <end position="85"/>
    </location>
</feature>
<accession>A0A290MWV5</accession>